<dbReference type="PANTHER" id="PTHR30537">
    <property type="entry name" value="HTH-TYPE TRANSCRIPTIONAL REGULATOR"/>
    <property type="match status" value="1"/>
</dbReference>
<keyword evidence="3" id="KW-0238">DNA-binding</keyword>
<gene>
    <name evidence="6" type="ORF">GCM10011611_21150</name>
</gene>
<dbReference type="Pfam" id="PF00126">
    <property type="entry name" value="HTH_1"/>
    <property type="match status" value="1"/>
</dbReference>
<evidence type="ECO:0000256" key="1">
    <source>
        <dbReference type="ARBA" id="ARBA00009437"/>
    </source>
</evidence>
<dbReference type="InterPro" id="IPR036390">
    <property type="entry name" value="WH_DNA-bd_sf"/>
</dbReference>
<reference evidence="6" key="1">
    <citation type="journal article" date="2014" name="Int. J. Syst. Evol. Microbiol.">
        <title>Complete genome sequence of Corynebacterium casei LMG S-19264T (=DSM 44701T), isolated from a smear-ripened cheese.</title>
        <authorList>
            <consortium name="US DOE Joint Genome Institute (JGI-PGF)"/>
            <person name="Walter F."/>
            <person name="Albersmeier A."/>
            <person name="Kalinowski J."/>
            <person name="Ruckert C."/>
        </authorList>
    </citation>
    <scope>NUCLEOTIDE SEQUENCE</scope>
    <source>
        <strain evidence="6">CGMCC 1.15725</strain>
    </source>
</reference>
<evidence type="ECO:0000256" key="4">
    <source>
        <dbReference type="ARBA" id="ARBA00023163"/>
    </source>
</evidence>
<dbReference type="SUPFAM" id="SSF53850">
    <property type="entry name" value="Periplasmic binding protein-like II"/>
    <property type="match status" value="1"/>
</dbReference>
<dbReference type="GO" id="GO:0006351">
    <property type="term" value="P:DNA-templated transcription"/>
    <property type="evidence" value="ECO:0007669"/>
    <property type="project" value="TreeGrafter"/>
</dbReference>
<keyword evidence="2" id="KW-0805">Transcription regulation</keyword>
<evidence type="ECO:0000256" key="2">
    <source>
        <dbReference type="ARBA" id="ARBA00023015"/>
    </source>
</evidence>
<dbReference type="InterPro" id="IPR036388">
    <property type="entry name" value="WH-like_DNA-bd_sf"/>
</dbReference>
<sequence>MRYWGSEGEMDFVQQLKVFIAVTENSSFARAAESLRMTRPSVTNAVNNLEARMGVRLLQRTTRRTSLTGEGELLYEKATQLLSDVAGAENLFGGAGEAPRGRLRVDIPVAIAKPLIIPHLADFQRTYPGIDIILGVSDQPVDLLAEGIDCVLRIGDLPISSMVGRVVASMAMVTCAAPKYLAERGIPESVEDLLDHKAVNYFSGRGHRAIVWHLPGSGVERAMKMKSAVMVNDTEAFVALALAGHGLIQVPGLVVADHLEAGRLIEVLPEMKKVRRPLSVMYPNRQYLSTQVRAFIEWITELARANRGPWLEAP</sequence>
<feature type="domain" description="HTH lysR-type" evidence="5">
    <location>
        <begin position="14"/>
        <end position="68"/>
    </location>
</feature>
<comment type="similarity">
    <text evidence="1">Belongs to the LysR transcriptional regulatory family.</text>
</comment>
<dbReference type="GO" id="GO:0043565">
    <property type="term" value="F:sequence-specific DNA binding"/>
    <property type="evidence" value="ECO:0007669"/>
    <property type="project" value="TreeGrafter"/>
</dbReference>
<dbReference type="CDD" id="cd08472">
    <property type="entry name" value="PBP2_CrgA_like_3"/>
    <property type="match status" value="1"/>
</dbReference>
<dbReference type="Gene3D" id="1.10.10.10">
    <property type="entry name" value="Winged helix-like DNA-binding domain superfamily/Winged helix DNA-binding domain"/>
    <property type="match status" value="1"/>
</dbReference>
<accession>A0A8J3E1U0</accession>
<dbReference type="Gene3D" id="3.40.190.290">
    <property type="match status" value="1"/>
</dbReference>
<proteinExistence type="inferred from homology"/>
<dbReference type="EMBL" id="BMJQ01000005">
    <property type="protein sequence ID" value="GGF15138.1"/>
    <property type="molecule type" value="Genomic_DNA"/>
</dbReference>
<comment type="caution">
    <text evidence="6">The sequence shown here is derived from an EMBL/GenBank/DDBJ whole genome shotgun (WGS) entry which is preliminary data.</text>
</comment>
<dbReference type="GO" id="GO:0003700">
    <property type="term" value="F:DNA-binding transcription factor activity"/>
    <property type="evidence" value="ECO:0007669"/>
    <property type="project" value="InterPro"/>
</dbReference>
<dbReference type="SUPFAM" id="SSF46785">
    <property type="entry name" value="Winged helix' DNA-binding domain"/>
    <property type="match status" value="1"/>
</dbReference>
<evidence type="ECO:0000259" key="5">
    <source>
        <dbReference type="PROSITE" id="PS50931"/>
    </source>
</evidence>
<name>A0A8J3E1U0_9PROT</name>
<evidence type="ECO:0000313" key="7">
    <source>
        <dbReference type="Proteomes" id="UP000646365"/>
    </source>
</evidence>
<dbReference type="Pfam" id="PF03466">
    <property type="entry name" value="LysR_substrate"/>
    <property type="match status" value="1"/>
</dbReference>
<evidence type="ECO:0000313" key="6">
    <source>
        <dbReference type="EMBL" id="GGF15138.1"/>
    </source>
</evidence>
<dbReference type="InterPro" id="IPR000847">
    <property type="entry name" value="LysR_HTH_N"/>
</dbReference>
<keyword evidence="7" id="KW-1185">Reference proteome</keyword>
<dbReference type="PANTHER" id="PTHR30537:SF72">
    <property type="entry name" value="LYSR FAMILY TRANSCRIPTIONAL REGULATOR"/>
    <property type="match status" value="1"/>
</dbReference>
<dbReference type="Proteomes" id="UP000646365">
    <property type="component" value="Unassembled WGS sequence"/>
</dbReference>
<keyword evidence="4" id="KW-0804">Transcription</keyword>
<dbReference type="InterPro" id="IPR005119">
    <property type="entry name" value="LysR_subst-bd"/>
</dbReference>
<reference evidence="6" key="2">
    <citation type="submission" date="2020-09" db="EMBL/GenBank/DDBJ databases">
        <authorList>
            <person name="Sun Q."/>
            <person name="Zhou Y."/>
        </authorList>
    </citation>
    <scope>NUCLEOTIDE SEQUENCE</scope>
    <source>
        <strain evidence="6">CGMCC 1.15725</strain>
    </source>
</reference>
<dbReference type="InterPro" id="IPR058163">
    <property type="entry name" value="LysR-type_TF_proteobact-type"/>
</dbReference>
<dbReference type="FunFam" id="1.10.10.10:FF:000001">
    <property type="entry name" value="LysR family transcriptional regulator"/>
    <property type="match status" value="1"/>
</dbReference>
<dbReference type="PRINTS" id="PR00039">
    <property type="entry name" value="HTHLYSR"/>
</dbReference>
<dbReference type="AlphaFoldDB" id="A0A8J3E1U0"/>
<dbReference type="PROSITE" id="PS50931">
    <property type="entry name" value="HTH_LYSR"/>
    <property type="match status" value="1"/>
</dbReference>
<protein>
    <submittedName>
        <fullName evidence="6">LysR family transcriptional regulator</fullName>
    </submittedName>
</protein>
<evidence type="ECO:0000256" key="3">
    <source>
        <dbReference type="ARBA" id="ARBA00023125"/>
    </source>
</evidence>
<organism evidence="6 7">
    <name type="scientific">Aliidongia dinghuensis</name>
    <dbReference type="NCBI Taxonomy" id="1867774"/>
    <lineage>
        <taxon>Bacteria</taxon>
        <taxon>Pseudomonadati</taxon>
        <taxon>Pseudomonadota</taxon>
        <taxon>Alphaproteobacteria</taxon>
        <taxon>Rhodospirillales</taxon>
        <taxon>Dongiaceae</taxon>
        <taxon>Aliidongia</taxon>
    </lineage>
</organism>